<dbReference type="InterPro" id="IPR032871">
    <property type="entry name" value="AHH_dom_containing"/>
</dbReference>
<dbReference type="STRING" id="1305737.GCA_000526355_02647"/>
<evidence type="ECO:0000313" key="2">
    <source>
        <dbReference type="Proteomes" id="UP000050421"/>
    </source>
</evidence>
<dbReference type="eggNOG" id="COG3209">
    <property type="taxonomic scope" value="Bacteria"/>
</dbReference>
<proteinExistence type="predicted"/>
<reference evidence="1 2" key="1">
    <citation type="submission" date="2015-09" db="EMBL/GenBank/DDBJ databases">
        <title>Identification and resolution of microdiversity through metagenomic sequencing of parallel consortia.</title>
        <authorList>
            <person name="Nelson W.C."/>
            <person name="Romine M.F."/>
            <person name="Lindemann S.R."/>
        </authorList>
    </citation>
    <scope>NUCLEOTIDE SEQUENCE [LARGE SCALE GENOMIC DNA]</scope>
    <source>
        <strain evidence="1">HL-49</strain>
    </source>
</reference>
<dbReference type="CDD" id="cd20745">
    <property type="entry name" value="FIX_RhsA_AHH_HNH-like"/>
    <property type="match status" value="1"/>
</dbReference>
<name>A0A0N8KHC0_9BACT</name>
<dbReference type="Proteomes" id="UP000050421">
    <property type="component" value="Unassembled WGS sequence"/>
</dbReference>
<organism evidence="1 2">
    <name type="scientific">Algoriphagus marincola HL-49</name>
    <dbReference type="NCBI Taxonomy" id="1305737"/>
    <lineage>
        <taxon>Bacteria</taxon>
        <taxon>Pseudomonadati</taxon>
        <taxon>Bacteroidota</taxon>
        <taxon>Cytophagia</taxon>
        <taxon>Cytophagales</taxon>
        <taxon>Cyclobacteriaceae</taxon>
        <taxon>Algoriphagus</taxon>
    </lineage>
</organism>
<sequence>MECQNCDISDFGTPAFTPTKISTAINRDLGGVLSDYHLWYLSENSAFAYELRSVLADGSAIDTDAALFTIAAGMNGVLDKPFTPEFALEVDELVEADLSNPATLHLFYTYFSAKIAFLKHDHPEWSDGKLLYEATKEAIHWTLDIAGLVPVLGEPADLINGVLYAIEGDGVNATLSVVSAVPFYGYITSGPKIGFKVIQSATDLQSRIVFRWIVNREGFITFGDQSQLRHVIGLTDPNKRAHHIIPWQKNIQEHPVVQKAARSKHSFHMNEVLNGLSVDKSRNVSHKDYNNLIKLKLDQINNSRNQGKSDEFFYEELVKLINNAKNAIESSELPINQIRF</sequence>
<evidence type="ECO:0000313" key="1">
    <source>
        <dbReference type="EMBL" id="KPQ19314.1"/>
    </source>
</evidence>
<dbReference type="Pfam" id="PF14412">
    <property type="entry name" value="AHH"/>
    <property type="match status" value="1"/>
</dbReference>
<dbReference type="EMBL" id="LJXT01000012">
    <property type="protein sequence ID" value="KPQ19314.1"/>
    <property type="molecule type" value="Genomic_DNA"/>
</dbReference>
<dbReference type="PATRIC" id="fig|1305737.6.peg.1324"/>
<gene>
    <name evidence="1" type="ORF">HLUCCX10_03240</name>
</gene>
<protein>
    <submittedName>
        <fullName evidence="1">A nuclease family of the HNH/ENDO VII superfamily with conserved AHH</fullName>
    </submittedName>
</protein>
<comment type="caution">
    <text evidence="1">The sequence shown here is derived from an EMBL/GenBank/DDBJ whole genome shotgun (WGS) entry which is preliminary data.</text>
</comment>
<dbReference type="AlphaFoldDB" id="A0A0N8KHC0"/>
<accession>A0A0N8KHC0</accession>